<evidence type="ECO:0000313" key="7">
    <source>
        <dbReference type="Proteomes" id="UP000229523"/>
    </source>
</evidence>
<dbReference type="Pfam" id="PF19567">
    <property type="entry name" value="CpsB_CapC"/>
    <property type="match status" value="1"/>
</dbReference>
<dbReference type="RefSeq" id="WP_099581032.1">
    <property type="nucleotide sequence ID" value="NZ_MJBI02000004.1"/>
</dbReference>
<name>A0A2G5NLU7_9STAP</name>
<comment type="catalytic activity">
    <reaction evidence="4 5">
        <text>O-phospho-L-tyrosyl-[protein] + H2O = L-tyrosyl-[protein] + phosphate</text>
        <dbReference type="Rhea" id="RHEA:10684"/>
        <dbReference type="Rhea" id="RHEA-COMP:10136"/>
        <dbReference type="Rhea" id="RHEA-COMP:20101"/>
        <dbReference type="ChEBI" id="CHEBI:15377"/>
        <dbReference type="ChEBI" id="CHEBI:43474"/>
        <dbReference type="ChEBI" id="CHEBI:46858"/>
        <dbReference type="ChEBI" id="CHEBI:61978"/>
        <dbReference type="EC" id="3.1.3.48"/>
    </reaction>
</comment>
<keyword evidence="2 5" id="KW-0378">Hydrolase</keyword>
<dbReference type="PIRSF" id="PIRSF016557">
    <property type="entry name" value="Caps_synth_CpsB"/>
    <property type="match status" value="1"/>
</dbReference>
<dbReference type="PANTHER" id="PTHR39181:SF1">
    <property type="entry name" value="TYROSINE-PROTEIN PHOSPHATASE YWQE"/>
    <property type="match status" value="1"/>
</dbReference>
<comment type="similarity">
    <text evidence="1 5">Belongs to the metallo-dependent hydrolases superfamily. CpsB/CapC family.</text>
</comment>
<keyword evidence="7" id="KW-1185">Reference proteome</keyword>
<dbReference type="Gene3D" id="3.20.20.140">
    <property type="entry name" value="Metal-dependent hydrolases"/>
    <property type="match status" value="1"/>
</dbReference>
<comment type="caution">
    <text evidence="6">The sequence shown here is derived from an EMBL/GenBank/DDBJ whole genome shotgun (WGS) entry which is preliminary data.</text>
</comment>
<evidence type="ECO:0000256" key="1">
    <source>
        <dbReference type="ARBA" id="ARBA00005750"/>
    </source>
</evidence>
<dbReference type="AlphaFoldDB" id="A0A2G5NLU7"/>
<accession>A0A2G5NLU7</accession>
<proteinExistence type="inferred from homology"/>
<reference evidence="6 7" key="1">
    <citation type="journal article" date="2018" name="Front. Microbiol.">
        <title>Description and Comparative Genomics of Macrococcus caseolyticus subsp. hominis subsp. nov., Macrococcus goetzii sp. nov., Macrococcus epidermidis sp. nov., and Macrococcus bohemicus sp. nov., Novel Macrococci From Human Clinical Material With Virulence Potential and Suspected Uptake of Foreign DNA by Natural Transformation.</title>
        <authorList>
            <person name="Maslanova I."/>
            <person name="Wertheimer Z."/>
            <person name="Sedlacek I."/>
            <person name="Svec P."/>
            <person name="Indrakova A."/>
            <person name="Kovarovic V."/>
            <person name="Schumann P."/>
            <person name="Sproer C."/>
            <person name="Kralova S."/>
            <person name="Sedo O."/>
            <person name="Kristofova L."/>
            <person name="Vrbovska V."/>
            <person name="Fuzik T."/>
            <person name="Petras P."/>
            <person name="Zdrahal Z."/>
            <person name="Ruzickova V."/>
            <person name="Doskar J."/>
            <person name="Pantucek R."/>
        </authorList>
    </citation>
    <scope>NUCLEOTIDE SEQUENCE [LARGE SCALE GENOMIC DNA]</scope>
    <source>
        <strain evidence="6 7">CCM 4927</strain>
    </source>
</reference>
<dbReference type="InterPro" id="IPR016667">
    <property type="entry name" value="Caps_polysacc_synth_CpsB/CapC"/>
</dbReference>
<dbReference type="GO" id="GO:0004725">
    <property type="term" value="F:protein tyrosine phosphatase activity"/>
    <property type="evidence" value="ECO:0007669"/>
    <property type="project" value="UniProtKB-UniRule"/>
</dbReference>
<sequence length="267" mass="29968">MIDIHNHILFSIDDGAQTKEDMLDMARAAHAEGITDIIATPHHKIGVYENFGPKIKALTEEVNTIIASEGIPVKVHPSQEVRIYGDVVEDLKNGQALTLSEDSPYVLIEFPSHEVPIFTEQLFTKMALEGYIPIIAHPERNAELQKNPNKLAELIELGALAQVTAGVVCGQLGEFSKQCAEMMMDHRLIHIVASDAHNVTSRNYYMNEAYEAIAERYGDEAVNKYKENAQKVLKGETIRYVSPIEVEKEDKIEKPVKKKKKKFLGLF</sequence>
<dbReference type="EC" id="3.1.3.48" evidence="5"/>
<dbReference type="GO" id="GO:0030145">
    <property type="term" value="F:manganese ion binding"/>
    <property type="evidence" value="ECO:0007669"/>
    <property type="project" value="UniProtKB-UniRule"/>
</dbReference>
<dbReference type="EMBL" id="MJBI02000004">
    <property type="protein sequence ID" value="RAI80065.1"/>
    <property type="molecule type" value="Genomic_DNA"/>
</dbReference>
<evidence type="ECO:0000313" key="6">
    <source>
        <dbReference type="EMBL" id="RAI80065.1"/>
    </source>
</evidence>
<dbReference type="PANTHER" id="PTHR39181">
    <property type="entry name" value="TYROSINE-PROTEIN PHOSPHATASE YWQE"/>
    <property type="match status" value="1"/>
</dbReference>
<gene>
    <name evidence="6" type="ORF">BFS35_009790</name>
</gene>
<protein>
    <recommendedName>
        <fullName evidence="5">Tyrosine-protein phosphatase</fullName>
        <ecNumber evidence="5">3.1.3.48</ecNumber>
    </recommendedName>
</protein>
<evidence type="ECO:0000256" key="4">
    <source>
        <dbReference type="ARBA" id="ARBA00051722"/>
    </source>
</evidence>
<dbReference type="InterPro" id="IPR016195">
    <property type="entry name" value="Pol/histidinol_Pase-like"/>
</dbReference>
<evidence type="ECO:0000256" key="3">
    <source>
        <dbReference type="ARBA" id="ARBA00022912"/>
    </source>
</evidence>
<evidence type="ECO:0000256" key="2">
    <source>
        <dbReference type="ARBA" id="ARBA00022801"/>
    </source>
</evidence>
<dbReference type="Proteomes" id="UP000229523">
    <property type="component" value="Unassembled WGS sequence"/>
</dbReference>
<evidence type="ECO:0000256" key="5">
    <source>
        <dbReference type="PIRNR" id="PIRNR016557"/>
    </source>
</evidence>
<dbReference type="SUPFAM" id="SSF89550">
    <property type="entry name" value="PHP domain-like"/>
    <property type="match status" value="1"/>
</dbReference>
<keyword evidence="3 5" id="KW-0904">Protein phosphatase</keyword>
<organism evidence="6 7">
    <name type="scientific">Macrococcoides goetzii</name>
    <dbReference type="NCBI Taxonomy" id="1891097"/>
    <lineage>
        <taxon>Bacteria</taxon>
        <taxon>Bacillati</taxon>
        <taxon>Bacillota</taxon>
        <taxon>Bacilli</taxon>
        <taxon>Bacillales</taxon>
        <taxon>Staphylococcaceae</taxon>
        <taxon>Macrococcoides</taxon>
    </lineage>
</organism>